<dbReference type="AlphaFoldDB" id="A0A348HB60"/>
<dbReference type="Pfam" id="PF05532">
    <property type="entry name" value="CsbD"/>
    <property type="match status" value="1"/>
</dbReference>
<dbReference type="Proteomes" id="UP000267342">
    <property type="component" value="Chromosome"/>
</dbReference>
<evidence type="ECO:0000313" key="4">
    <source>
        <dbReference type="Proteomes" id="UP000267342"/>
    </source>
</evidence>
<comment type="similarity">
    <text evidence="1">Belongs to the UPF0337 (CsbD) family.</text>
</comment>
<dbReference type="RefSeq" id="WP_027704401.1">
    <property type="nucleotide sequence ID" value="NZ_AP018933.1"/>
</dbReference>
<protein>
    <submittedName>
        <fullName evidence="3">Uncharacterized protein conserved in bacteria</fullName>
    </submittedName>
</protein>
<name>A0A348HB60_9GAMM</name>
<evidence type="ECO:0000313" key="3">
    <source>
        <dbReference type="EMBL" id="BBG28862.1"/>
    </source>
</evidence>
<gene>
    <name evidence="3" type="ORF">ZBT109_0062</name>
</gene>
<dbReference type="OrthoDB" id="6183264at2"/>
<organism evidence="3 4">
    <name type="scientific">Zymobacter palmae</name>
    <dbReference type="NCBI Taxonomy" id="33074"/>
    <lineage>
        <taxon>Bacteria</taxon>
        <taxon>Pseudomonadati</taxon>
        <taxon>Pseudomonadota</taxon>
        <taxon>Gammaproteobacteria</taxon>
        <taxon>Oceanospirillales</taxon>
        <taxon>Halomonadaceae</taxon>
        <taxon>Zymobacter group</taxon>
        <taxon>Zymobacter</taxon>
    </lineage>
</organism>
<dbReference type="KEGG" id="zpl:ZBT109_0062"/>
<feature type="domain" description="CsbD-like" evidence="2">
    <location>
        <begin position="5"/>
        <end position="56"/>
    </location>
</feature>
<dbReference type="InterPro" id="IPR036629">
    <property type="entry name" value="YjbJ_sf"/>
</dbReference>
<evidence type="ECO:0000256" key="1">
    <source>
        <dbReference type="ARBA" id="ARBA00009129"/>
    </source>
</evidence>
<dbReference type="InterPro" id="IPR008462">
    <property type="entry name" value="CsbD"/>
</dbReference>
<evidence type="ECO:0000259" key="2">
    <source>
        <dbReference type="Pfam" id="PF05532"/>
    </source>
</evidence>
<dbReference type="STRING" id="1123510.GCA_000620025_00151"/>
<proteinExistence type="inferred from homology"/>
<dbReference type="Gene3D" id="1.10.1470.10">
    <property type="entry name" value="YjbJ"/>
    <property type="match status" value="1"/>
</dbReference>
<keyword evidence="4" id="KW-1185">Reference proteome</keyword>
<accession>A0A348HB60</accession>
<dbReference type="EMBL" id="AP018933">
    <property type="protein sequence ID" value="BBG28862.1"/>
    <property type="molecule type" value="Genomic_DNA"/>
</dbReference>
<dbReference type="SUPFAM" id="SSF69047">
    <property type="entry name" value="Hypothetical protein YjbJ"/>
    <property type="match status" value="1"/>
</dbReference>
<reference evidence="3 4" key="1">
    <citation type="submission" date="2018-09" db="EMBL/GenBank/DDBJ databases">
        <title>Zymobacter palmae IAM14233 (=T109) whole genome analysis.</title>
        <authorList>
            <person name="Yanase H."/>
        </authorList>
    </citation>
    <scope>NUCLEOTIDE SEQUENCE [LARGE SCALE GENOMIC DNA]</scope>
    <source>
        <strain evidence="3 4">IAM14233</strain>
    </source>
</reference>
<sequence>MSMEELKGKAQEAAGRVQKAAGDAFDNNECRLKGQLRQGAGRIQSQYGEAVDRVRDFAQDKPFQALGIAALAGWVIGRVLKR</sequence>